<gene>
    <name evidence="2" type="ordered locus">BP1026B_II1021</name>
</gene>
<organism evidence="2 3">
    <name type="scientific">Burkholderia pseudomallei (strain 1026b)</name>
    <dbReference type="NCBI Taxonomy" id="884204"/>
    <lineage>
        <taxon>Bacteria</taxon>
        <taxon>Pseudomonadati</taxon>
        <taxon>Pseudomonadota</taxon>
        <taxon>Betaproteobacteria</taxon>
        <taxon>Burkholderiales</taxon>
        <taxon>Burkholderiaceae</taxon>
        <taxon>Burkholderia</taxon>
        <taxon>pseudomallei group</taxon>
    </lineage>
</organism>
<accession>A0A0H3HYR5</accession>
<name>A0A0H3HYR5_BURP2</name>
<evidence type="ECO:0000313" key="3">
    <source>
        <dbReference type="Proteomes" id="UP000010087"/>
    </source>
</evidence>
<sequence length="61" mass="7257">MGNRIVVRGQTECRNNRLTSQSLLRHKNFHWLPAEHPRRRRASRGMSPHRLRRLKFSEAGP</sequence>
<dbReference type="KEGG" id="bpz:BP1026B_II1021"/>
<feature type="region of interest" description="Disordered" evidence="1">
    <location>
        <begin position="36"/>
        <end position="61"/>
    </location>
</feature>
<dbReference type="Proteomes" id="UP000010087">
    <property type="component" value="Chromosome 2"/>
</dbReference>
<protein>
    <submittedName>
        <fullName evidence="2">Uncharacterized protein</fullName>
    </submittedName>
</protein>
<dbReference type="EMBL" id="CP002834">
    <property type="protein sequence ID" value="AFI69273.1"/>
    <property type="molecule type" value="Genomic_DNA"/>
</dbReference>
<proteinExistence type="predicted"/>
<evidence type="ECO:0000313" key="2">
    <source>
        <dbReference type="EMBL" id="AFI69273.1"/>
    </source>
</evidence>
<dbReference type="AlphaFoldDB" id="A0A0H3HYR5"/>
<reference evidence="2 3" key="1">
    <citation type="journal article" date="2012" name="PLoS ONE">
        <title>Evolution of Burkholderia pseudomallei in recurrent melioidosis.</title>
        <authorList>
            <person name="Hayden H.S."/>
            <person name="Lim R."/>
            <person name="Brittnacher M.J."/>
            <person name="Sims E.H."/>
            <person name="Ramage E.R."/>
            <person name="Fong C."/>
            <person name="Wu Z."/>
            <person name="Crist E."/>
            <person name="Chang J."/>
            <person name="Zhou Y."/>
            <person name="Radey M."/>
            <person name="Rohmer L."/>
            <person name="Haugen E."/>
            <person name="Gillett W."/>
            <person name="Wuthiekanun V."/>
            <person name="Peacock S.J."/>
            <person name="Kaul R."/>
            <person name="Miller S.I."/>
            <person name="Manoil C."/>
            <person name="Jacobs M.A."/>
        </authorList>
    </citation>
    <scope>NUCLEOTIDE SEQUENCE [LARGE SCALE GENOMIC DNA]</scope>
    <source>
        <strain evidence="2 3">1026b</strain>
    </source>
</reference>
<feature type="compositionally biased region" description="Basic residues" evidence="1">
    <location>
        <begin position="37"/>
        <end position="54"/>
    </location>
</feature>
<evidence type="ECO:0000256" key="1">
    <source>
        <dbReference type="SAM" id="MobiDB-lite"/>
    </source>
</evidence>